<dbReference type="Proteomes" id="UP000593594">
    <property type="component" value="Chromosome"/>
</dbReference>
<keyword evidence="4 5" id="KW-0574">Periplasm</keyword>
<comment type="subcellular location">
    <subcellularLocation>
        <location evidence="1 5">Periplasm</location>
    </subcellularLocation>
</comment>
<sequence>MPHYFRDLSRTACRLVLFALLPLIAVAGLATPARAVIELDITKGQIEPMPIAITNFVGSGEEAGRYGVDIAAVVSADLKRSGLFRPLPREAFIETVSNFDQAPRFGDWRIIQAQALVTGRVTVLPDGRLRAEFRLWDVYAQQQMVGLQFVTTPRNWRRIGHLIADAVYERLTGEKGYFDTRIVFIDESGPKDKRVKRLALMDQDGENLRYLSDGQSLVLTPRFSPNSQEITYVSYAGGRPRVYLYNIETGQREIVGVFPTMTFAPRFSPDGQHVILSLQQGGNSDIYTMDLRSRETRQLTDTPSIETAPSYSPDGRQVTFESDREGSQQIYVMNADGSGQQRISAGRGRYSTPVWSPRGDLIAFTKLLNGRFLIGVMRPDGTGERILTEGFHNEGPTWAPNGRVIMFFRDTPGERGGPRLWTVDLTGYNEQQVPTPNFASDPSWSALLK</sequence>
<keyword evidence="5" id="KW-0131">Cell cycle</keyword>
<evidence type="ECO:0000256" key="6">
    <source>
        <dbReference type="SAM" id="MobiDB-lite"/>
    </source>
</evidence>
<evidence type="ECO:0000313" key="8">
    <source>
        <dbReference type="EMBL" id="QPC43948.1"/>
    </source>
</evidence>
<proteinExistence type="inferred from homology"/>
<dbReference type="GO" id="GO:0051301">
    <property type="term" value="P:cell division"/>
    <property type="evidence" value="ECO:0007669"/>
    <property type="project" value="UniProtKB-UniRule"/>
</dbReference>
<keyword evidence="5" id="KW-0132">Cell division</keyword>
<dbReference type="Gene3D" id="2.120.10.30">
    <property type="entry name" value="TolB, C-terminal domain"/>
    <property type="match status" value="1"/>
</dbReference>
<feature type="region of interest" description="Disordered" evidence="6">
    <location>
        <begin position="296"/>
        <end position="317"/>
    </location>
</feature>
<dbReference type="SUPFAM" id="SSF69304">
    <property type="entry name" value="Tricorn protease N-terminal domain"/>
    <property type="match status" value="1"/>
</dbReference>
<reference evidence="8 9" key="1">
    <citation type="submission" date="2020-06" db="EMBL/GenBank/DDBJ databases">
        <title>Genome sequence of 2 isolates from Red Sea Mangroves.</title>
        <authorList>
            <person name="Sefrji F."/>
            <person name="Michoud G."/>
            <person name="Merlino G."/>
            <person name="Daffonchio D."/>
        </authorList>
    </citation>
    <scope>NUCLEOTIDE SEQUENCE [LARGE SCALE GENOMIC DNA]</scope>
    <source>
        <strain evidence="8 9">R1DC25</strain>
    </source>
</reference>
<name>A0A7S8HD53_9HYPH</name>
<dbReference type="InterPro" id="IPR011659">
    <property type="entry name" value="WD40"/>
</dbReference>
<evidence type="ECO:0000259" key="7">
    <source>
        <dbReference type="Pfam" id="PF04052"/>
    </source>
</evidence>
<gene>
    <name evidence="5 8" type="primary">tolB</name>
    <name evidence="8" type="ORF">HW532_15370</name>
</gene>
<dbReference type="RefSeq" id="WP_213161310.1">
    <property type="nucleotide sequence ID" value="NZ_CP058214.1"/>
</dbReference>
<dbReference type="InterPro" id="IPR014167">
    <property type="entry name" value="Tol-Pal_TolB"/>
</dbReference>
<dbReference type="SUPFAM" id="SSF52964">
    <property type="entry name" value="TolB, N-terminal domain"/>
    <property type="match status" value="1"/>
</dbReference>
<dbReference type="EMBL" id="CP058214">
    <property type="protein sequence ID" value="QPC43948.1"/>
    <property type="molecule type" value="Genomic_DNA"/>
</dbReference>
<comment type="subunit">
    <text evidence="5">The Tol-Pal system is composed of five core proteins: the inner membrane proteins TolA, TolQ and TolR, the periplasmic protein TolB and the outer membrane protein Pal. They form a network linking the inner and outer membranes and the peptidoglycan layer.</text>
</comment>
<dbReference type="AlphaFoldDB" id="A0A7S8HD53"/>
<dbReference type="HAMAP" id="MF_00671">
    <property type="entry name" value="TolB"/>
    <property type="match status" value="1"/>
</dbReference>
<dbReference type="InterPro" id="IPR011042">
    <property type="entry name" value="6-blade_b-propeller_TolB-like"/>
</dbReference>
<accession>A0A7S8HD53</accession>
<evidence type="ECO:0000313" key="9">
    <source>
        <dbReference type="Proteomes" id="UP000593594"/>
    </source>
</evidence>
<keyword evidence="3 5" id="KW-0732">Signal</keyword>
<dbReference type="GO" id="GO:0017038">
    <property type="term" value="P:protein import"/>
    <property type="evidence" value="ECO:0007669"/>
    <property type="project" value="InterPro"/>
</dbReference>
<evidence type="ECO:0000256" key="5">
    <source>
        <dbReference type="HAMAP-Rule" id="MF_00671"/>
    </source>
</evidence>
<comment type="similarity">
    <text evidence="2 5">Belongs to the TolB family.</text>
</comment>
<dbReference type="Pfam" id="PF07676">
    <property type="entry name" value="PD40"/>
    <property type="match status" value="4"/>
</dbReference>
<evidence type="ECO:0000256" key="1">
    <source>
        <dbReference type="ARBA" id="ARBA00004418"/>
    </source>
</evidence>
<dbReference type="NCBIfam" id="TIGR02800">
    <property type="entry name" value="propeller_TolB"/>
    <property type="match status" value="1"/>
</dbReference>
<dbReference type="Gene3D" id="3.40.50.10070">
    <property type="entry name" value="TolB, N-terminal domain"/>
    <property type="match status" value="1"/>
</dbReference>
<evidence type="ECO:0000256" key="4">
    <source>
        <dbReference type="ARBA" id="ARBA00022764"/>
    </source>
</evidence>
<evidence type="ECO:0000256" key="2">
    <source>
        <dbReference type="ARBA" id="ARBA00009820"/>
    </source>
</evidence>
<dbReference type="InterPro" id="IPR007195">
    <property type="entry name" value="TolB_N"/>
</dbReference>
<dbReference type="KEGG" id="kmn:HW532_15370"/>
<protein>
    <recommendedName>
        <fullName evidence="5">Tol-Pal system protein TolB</fullName>
    </recommendedName>
</protein>
<organism evidence="8 9">
    <name type="scientific">Kaustia mangrovi</name>
    <dbReference type="NCBI Taxonomy" id="2593653"/>
    <lineage>
        <taxon>Bacteria</taxon>
        <taxon>Pseudomonadati</taxon>
        <taxon>Pseudomonadota</taxon>
        <taxon>Alphaproteobacteria</taxon>
        <taxon>Hyphomicrobiales</taxon>
        <taxon>Parvibaculaceae</taxon>
        <taxon>Kaustia</taxon>
    </lineage>
</organism>
<dbReference type="Pfam" id="PF04052">
    <property type="entry name" value="TolB_N"/>
    <property type="match status" value="1"/>
</dbReference>
<keyword evidence="9" id="KW-1185">Reference proteome</keyword>
<evidence type="ECO:0000256" key="3">
    <source>
        <dbReference type="ARBA" id="ARBA00022729"/>
    </source>
</evidence>
<feature type="domain" description="TolB N-terminal" evidence="7">
    <location>
        <begin position="38"/>
        <end position="144"/>
    </location>
</feature>
<dbReference type="GO" id="GO:0042597">
    <property type="term" value="C:periplasmic space"/>
    <property type="evidence" value="ECO:0007669"/>
    <property type="project" value="UniProtKB-SubCell"/>
</dbReference>
<comment type="function">
    <text evidence="5">Part of the Tol-Pal system, which plays a role in outer membrane invagination during cell division and is important for maintaining outer membrane integrity.</text>
</comment>
<feature type="compositionally biased region" description="Polar residues" evidence="6">
    <location>
        <begin position="299"/>
        <end position="310"/>
    </location>
</feature>
<dbReference type="PANTHER" id="PTHR36842">
    <property type="entry name" value="PROTEIN TOLB HOMOLOG"/>
    <property type="match status" value="1"/>
</dbReference>
<dbReference type="PANTHER" id="PTHR36842:SF1">
    <property type="entry name" value="PROTEIN TOLB"/>
    <property type="match status" value="1"/>
</dbReference>